<evidence type="ECO:0000313" key="2">
    <source>
        <dbReference type="EMBL" id="MBB3092081.1"/>
    </source>
</evidence>
<name>A0A7W5FBD9_9ACTN</name>
<dbReference type="Proteomes" id="UP000577707">
    <property type="component" value="Unassembled WGS sequence"/>
</dbReference>
<feature type="domain" description="Competence protein CoiA nuclease-like" evidence="1">
    <location>
        <begin position="2"/>
        <end position="60"/>
    </location>
</feature>
<dbReference type="Pfam" id="PF06054">
    <property type="entry name" value="CoiA_nuc"/>
    <property type="match status" value="1"/>
</dbReference>
<sequence>MEIEAPLDGRRRIADVLLTSDAGNKMAIEVQYSGLTTASWKERTAAYKALGITVVWIWGNIGAFAPRRTRVLDVHREILRRRMPIIWINPAHERIAWAGLEDDYPRLLPANVRRHGFWFGSLDDLELRATGLFPPGFIDARIASKTTAMRSRRPRLSRAFERKVDQIASGRARWSASPDEDRG</sequence>
<dbReference type="InterPro" id="IPR010330">
    <property type="entry name" value="CoiA_nuc"/>
</dbReference>
<dbReference type="AlphaFoldDB" id="A0A7W5FBD9"/>
<protein>
    <recommendedName>
        <fullName evidence="1">Competence protein CoiA nuclease-like domain-containing protein</fullName>
    </recommendedName>
</protein>
<accession>A0A7W5FBD9</accession>
<dbReference type="EMBL" id="JACHXG010000016">
    <property type="protein sequence ID" value="MBB3092081.1"/>
    <property type="molecule type" value="Genomic_DNA"/>
</dbReference>
<gene>
    <name evidence="2" type="ORF">FHS12_005058</name>
</gene>
<evidence type="ECO:0000313" key="3">
    <source>
        <dbReference type="Proteomes" id="UP000577707"/>
    </source>
</evidence>
<keyword evidence="3" id="KW-1185">Reference proteome</keyword>
<comment type="caution">
    <text evidence="2">The sequence shown here is derived from an EMBL/GenBank/DDBJ whole genome shotgun (WGS) entry which is preliminary data.</text>
</comment>
<reference evidence="2 3" key="1">
    <citation type="submission" date="2020-08" db="EMBL/GenBank/DDBJ databases">
        <title>Genomic Encyclopedia of Type Strains, Phase III (KMG-III): the genomes of soil and plant-associated and newly described type strains.</title>
        <authorList>
            <person name="Whitman W."/>
        </authorList>
    </citation>
    <scope>NUCLEOTIDE SEQUENCE [LARGE SCALE GENOMIC DNA]</scope>
    <source>
        <strain evidence="2 3">CECT 3302</strain>
    </source>
</reference>
<evidence type="ECO:0000259" key="1">
    <source>
        <dbReference type="Pfam" id="PF06054"/>
    </source>
</evidence>
<organism evidence="2 3">
    <name type="scientific">Nocardioides albus</name>
    <dbReference type="NCBI Taxonomy" id="1841"/>
    <lineage>
        <taxon>Bacteria</taxon>
        <taxon>Bacillati</taxon>
        <taxon>Actinomycetota</taxon>
        <taxon>Actinomycetes</taxon>
        <taxon>Propionibacteriales</taxon>
        <taxon>Nocardioidaceae</taxon>
        <taxon>Nocardioides</taxon>
    </lineage>
</organism>
<proteinExistence type="predicted"/>